<proteinExistence type="inferred from homology"/>
<accession>A0A5N0TEB8</accession>
<evidence type="ECO:0000313" key="5">
    <source>
        <dbReference type="Proteomes" id="UP000325372"/>
    </source>
</evidence>
<evidence type="ECO:0000256" key="1">
    <source>
        <dbReference type="ARBA" id="ARBA00009013"/>
    </source>
</evidence>
<dbReference type="PANTHER" id="PTHR33495">
    <property type="entry name" value="ANTI-SIGMA FACTOR ANTAGONIST TM_1081-RELATED-RELATED"/>
    <property type="match status" value="1"/>
</dbReference>
<reference evidence="4 5" key="1">
    <citation type="submission" date="2019-09" db="EMBL/GenBank/DDBJ databases">
        <title>Wenzhouxiangella sp. Genome sequencing and assembly.</title>
        <authorList>
            <person name="Zhang R."/>
        </authorList>
    </citation>
    <scope>NUCLEOTIDE SEQUENCE [LARGE SCALE GENOMIC DNA]</scope>
    <source>
        <strain evidence="4 5">W260</strain>
    </source>
</reference>
<evidence type="ECO:0000256" key="2">
    <source>
        <dbReference type="RuleBase" id="RU003749"/>
    </source>
</evidence>
<dbReference type="PROSITE" id="PS50801">
    <property type="entry name" value="STAS"/>
    <property type="match status" value="1"/>
</dbReference>
<evidence type="ECO:0000313" key="4">
    <source>
        <dbReference type="EMBL" id="KAA9133330.1"/>
    </source>
</evidence>
<evidence type="ECO:0000259" key="3">
    <source>
        <dbReference type="PROSITE" id="PS50801"/>
    </source>
</evidence>
<dbReference type="Proteomes" id="UP000325372">
    <property type="component" value="Unassembled WGS sequence"/>
</dbReference>
<dbReference type="NCBIfam" id="TIGR00377">
    <property type="entry name" value="ant_ant_sig"/>
    <property type="match status" value="1"/>
</dbReference>
<dbReference type="EMBL" id="VYXP01000002">
    <property type="protein sequence ID" value="KAA9133330.1"/>
    <property type="molecule type" value="Genomic_DNA"/>
</dbReference>
<dbReference type="SUPFAM" id="SSF52091">
    <property type="entry name" value="SpoIIaa-like"/>
    <property type="match status" value="1"/>
</dbReference>
<dbReference type="InterPro" id="IPR058548">
    <property type="entry name" value="MlaB-like_STAS"/>
</dbReference>
<protein>
    <recommendedName>
        <fullName evidence="2">Anti-sigma factor antagonist</fullName>
    </recommendedName>
</protein>
<dbReference type="CDD" id="cd07043">
    <property type="entry name" value="STAS_anti-anti-sigma_factors"/>
    <property type="match status" value="1"/>
</dbReference>
<feature type="domain" description="STAS" evidence="3">
    <location>
        <begin position="38"/>
        <end position="99"/>
    </location>
</feature>
<dbReference type="GO" id="GO:0043856">
    <property type="term" value="F:anti-sigma factor antagonist activity"/>
    <property type="evidence" value="ECO:0007669"/>
    <property type="project" value="InterPro"/>
</dbReference>
<dbReference type="Gene3D" id="3.30.750.24">
    <property type="entry name" value="STAS domain"/>
    <property type="match status" value="1"/>
</dbReference>
<comment type="similarity">
    <text evidence="1 2">Belongs to the anti-sigma-factor antagonist family.</text>
</comment>
<name>A0A5N0TEB8_9GAMM</name>
<dbReference type="Pfam" id="PF13466">
    <property type="entry name" value="STAS_2"/>
    <property type="match status" value="1"/>
</dbReference>
<dbReference type="InterPro" id="IPR003658">
    <property type="entry name" value="Anti-sigma_ant"/>
</dbReference>
<dbReference type="InterPro" id="IPR036513">
    <property type="entry name" value="STAS_dom_sf"/>
</dbReference>
<sequence>MFEIETDDKGHVRVSGRLDAARAPQAQTFLDRVDGPCVIDMQGLEYISSAGLGVLLRTHKRLLVDGQGVRLVGVGTHLQDIFTYSGFDRLFDIEAATDG</sequence>
<keyword evidence="5" id="KW-1185">Reference proteome</keyword>
<organism evidence="4 5">
    <name type="scientific">Marinihelvus fidelis</name>
    <dbReference type="NCBI Taxonomy" id="2613842"/>
    <lineage>
        <taxon>Bacteria</taxon>
        <taxon>Pseudomonadati</taxon>
        <taxon>Pseudomonadota</taxon>
        <taxon>Gammaproteobacteria</taxon>
        <taxon>Chromatiales</taxon>
        <taxon>Wenzhouxiangellaceae</taxon>
        <taxon>Marinihelvus</taxon>
    </lineage>
</organism>
<dbReference type="AlphaFoldDB" id="A0A5N0TEB8"/>
<comment type="caution">
    <text evidence="4">The sequence shown here is derived from an EMBL/GenBank/DDBJ whole genome shotgun (WGS) entry which is preliminary data.</text>
</comment>
<dbReference type="InterPro" id="IPR002645">
    <property type="entry name" value="STAS_dom"/>
</dbReference>
<gene>
    <name evidence="4" type="ORF">F3N42_02970</name>
</gene>
<dbReference type="RefSeq" id="WP_150862889.1">
    <property type="nucleotide sequence ID" value="NZ_VYXP01000002.1"/>
</dbReference>